<dbReference type="Pfam" id="PF07724">
    <property type="entry name" value="AAA_2"/>
    <property type="match status" value="1"/>
</dbReference>
<dbReference type="PANTHER" id="PTHR11638:SF18">
    <property type="entry name" value="HEAT SHOCK PROTEIN 104"/>
    <property type="match status" value="1"/>
</dbReference>
<dbReference type="PRINTS" id="PR00300">
    <property type="entry name" value="CLPPROTEASEA"/>
</dbReference>
<keyword evidence="4" id="KW-0934">Plastid</keyword>
<evidence type="ECO:0000256" key="1">
    <source>
        <dbReference type="ARBA" id="ARBA00022741"/>
    </source>
</evidence>
<dbReference type="EMBL" id="KC598086">
    <property type="protein sequence ID" value="AGI98908.1"/>
    <property type="molecule type" value="Genomic_DNA"/>
</dbReference>
<keyword evidence="1" id="KW-0547">Nucleotide-binding</keyword>
<accession>T1RJ26</accession>
<evidence type="ECO:0000313" key="4">
    <source>
        <dbReference type="EMBL" id="AGI98908.1"/>
    </source>
</evidence>
<dbReference type="GO" id="GO:0005737">
    <property type="term" value="C:cytoplasm"/>
    <property type="evidence" value="ECO:0007669"/>
    <property type="project" value="TreeGrafter"/>
</dbReference>
<organism evidence="4">
    <name type="scientific">Nannochloropsis oceanica</name>
    <dbReference type="NCBI Taxonomy" id="145522"/>
    <lineage>
        <taxon>Eukaryota</taxon>
        <taxon>Sar</taxon>
        <taxon>Stramenopiles</taxon>
        <taxon>Ochrophyta</taxon>
        <taxon>Eustigmatophyceae</taxon>
        <taxon>Eustigmatales</taxon>
        <taxon>Monodopsidaceae</taxon>
        <taxon>Nannochloropsis</taxon>
    </lineage>
</organism>
<protein>
    <submittedName>
        <fullName evidence="4">ATPase AAA-2 domain protein</fullName>
    </submittedName>
</protein>
<keyword evidence="2" id="KW-0067">ATP-binding</keyword>
<evidence type="ECO:0000259" key="3">
    <source>
        <dbReference type="Pfam" id="PF07724"/>
    </source>
</evidence>
<sequence length="148" mass="16575">MRLIGSSPGYVGFEEGGQLTDAVQSRPYCIVLFDEIEKAHPDVYNILLQILDDSILSDSSGRVVSFQNTLIMLTSNLGSQTILEFCAQKPTRIIDEESMLKKLVTQTLGSKFRPEFLNRLDDVVIFHPLSWDHISAIGFLLLDEVDKG</sequence>
<dbReference type="InterPro" id="IPR003959">
    <property type="entry name" value="ATPase_AAA_core"/>
</dbReference>
<feature type="domain" description="ATPase AAA-type core" evidence="3">
    <location>
        <begin position="2"/>
        <end position="122"/>
    </location>
</feature>
<geneLocation type="chloroplast" evidence="4"/>
<dbReference type="PANTHER" id="PTHR11638">
    <property type="entry name" value="ATP-DEPENDENT CLP PROTEASE"/>
    <property type="match status" value="1"/>
</dbReference>
<dbReference type="SUPFAM" id="SSF52540">
    <property type="entry name" value="P-loop containing nucleoside triphosphate hydrolases"/>
    <property type="match status" value="1"/>
</dbReference>
<dbReference type="AlphaFoldDB" id="T1RJ26"/>
<dbReference type="GO" id="GO:0016887">
    <property type="term" value="F:ATP hydrolysis activity"/>
    <property type="evidence" value="ECO:0007669"/>
    <property type="project" value="InterPro"/>
</dbReference>
<proteinExistence type="predicted"/>
<dbReference type="InterPro" id="IPR027417">
    <property type="entry name" value="P-loop_NTPase"/>
</dbReference>
<evidence type="ECO:0000256" key="2">
    <source>
        <dbReference type="ARBA" id="ARBA00022840"/>
    </source>
</evidence>
<dbReference type="InterPro" id="IPR050130">
    <property type="entry name" value="ClpA_ClpB"/>
</dbReference>
<gene>
    <name evidence="4" type="primary">clpC-I</name>
</gene>
<name>T1RJ26_9STRA</name>
<reference evidence="4" key="1">
    <citation type="journal article" date="2013" name="BMC Genomics">
        <title>Nannochloropsis plastid and mitochondrial phylogenomes reveal organelle diversification mechanism and intragenus phylotyping strategy in microalgae.</title>
        <authorList>
            <person name="Wei L."/>
            <person name="Xin Y."/>
            <person name="Wang D."/>
            <person name="Jing X."/>
            <person name="Zhou Q."/>
            <person name="Su X."/>
            <person name="Jia J."/>
            <person name="Ning K."/>
            <person name="Chen F."/>
            <person name="Hu Q."/>
            <person name="Xu J."/>
        </authorList>
    </citation>
    <scope>NUCLEOTIDE SEQUENCE</scope>
    <source>
        <strain evidence="4">IMET1</strain>
    </source>
</reference>
<dbReference type="GO" id="GO:0005524">
    <property type="term" value="F:ATP binding"/>
    <property type="evidence" value="ECO:0007669"/>
    <property type="project" value="UniProtKB-KW"/>
</dbReference>
<dbReference type="InterPro" id="IPR001270">
    <property type="entry name" value="ClpA/B"/>
</dbReference>
<dbReference type="GO" id="GO:0034605">
    <property type="term" value="P:cellular response to heat"/>
    <property type="evidence" value="ECO:0007669"/>
    <property type="project" value="TreeGrafter"/>
</dbReference>
<keyword evidence="4" id="KW-0150">Chloroplast</keyword>
<dbReference type="Gene3D" id="3.40.50.300">
    <property type="entry name" value="P-loop containing nucleotide triphosphate hydrolases"/>
    <property type="match status" value="1"/>
</dbReference>